<feature type="compositionally biased region" description="Basic residues" evidence="1">
    <location>
        <begin position="35"/>
        <end position="48"/>
    </location>
</feature>
<evidence type="ECO:0000313" key="3">
    <source>
        <dbReference type="Proteomes" id="UP000030640"/>
    </source>
</evidence>
<dbReference type="GeneID" id="20040534"/>
<protein>
    <submittedName>
        <fullName evidence="2">Uncharacterized protein</fullName>
    </submittedName>
</protein>
<gene>
    <name evidence="2" type="ORF">C922_05260</name>
</gene>
<name>W6ZTU7_9APIC</name>
<keyword evidence="3" id="KW-1185">Reference proteome</keyword>
<dbReference type="VEuPathDB" id="PlasmoDB:C922_05260"/>
<accession>W6ZTU7</accession>
<organism evidence="2 3">
    <name type="scientific">Plasmodium inui San Antonio 1</name>
    <dbReference type="NCBI Taxonomy" id="1237626"/>
    <lineage>
        <taxon>Eukaryota</taxon>
        <taxon>Sar</taxon>
        <taxon>Alveolata</taxon>
        <taxon>Apicomplexa</taxon>
        <taxon>Aconoidasida</taxon>
        <taxon>Haemosporida</taxon>
        <taxon>Plasmodiidae</taxon>
        <taxon>Plasmodium</taxon>
        <taxon>Plasmodium (Plasmodium)</taxon>
    </lineage>
</organism>
<evidence type="ECO:0000256" key="1">
    <source>
        <dbReference type="SAM" id="MobiDB-lite"/>
    </source>
</evidence>
<dbReference type="AlphaFoldDB" id="W6ZTU7"/>
<dbReference type="EMBL" id="KI965508">
    <property type="protein sequence ID" value="EUD64357.1"/>
    <property type="molecule type" value="Genomic_DNA"/>
</dbReference>
<evidence type="ECO:0000313" key="2">
    <source>
        <dbReference type="EMBL" id="EUD64357.1"/>
    </source>
</evidence>
<dbReference type="RefSeq" id="XP_008819054.1">
    <property type="nucleotide sequence ID" value="XM_008820832.1"/>
</dbReference>
<dbReference type="Proteomes" id="UP000030640">
    <property type="component" value="Unassembled WGS sequence"/>
</dbReference>
<feature type="region of interest" description="Disordered" evidence="1">
    <location>
        <begin position="35"/>
        <end position="67"/>
    </location>
</feature>
<proteinExistence type="predicted"/>
<reference evidence="2 3" key="1">
    <citation type="submission" date="2013-02" db="EMBL/GenBank/DDBJ databases">
        <title>The Genome Sequence of Plasmodium inui San Antonio 1.</title>
        <authorList>
            <consortium name="The Broad Institute Genome Sequencing Platform"/>
            <consortium name="The Broad Institute Genome Sequencing Center for Infectious Disease"/>
            <person name="Neafsey D."/>
            <person name="Cheeseman I."/>
            <person name="Volkman S."/>
            <person name="Adams J."/>
            <person name="Walker B."/>
            <person name="Young S.K."/>
            <person name="Zeng Q."/>
            <person name="Gargeya S."/>
            <person name="Fitzgerald M."/>
            <person name="Haas B."/>
            <person name="Abouelleil A."/>
            <person name="Alvarado L."/>
            <person name="Arachchi H.M."/>
            <person name="Berlin A.M."/>
            <person name="Chapman S.B."/>
            <person name="Dewar J."/>
            <person name="Goldberg J."/>
            <person name="Griggs A."/>
            <person name="Gujja S."/>
            <person name="Hansen M."/>
            <person name="Howarth C."/>
            <person name="Imamovic A."/>
            <person name="Larimer J."/>
            <person name="McCowan C."/>
            <person name="Murphy C."/>
            <person name="Neiman D."/>
            <person name="Pearson M."/>
            <person name="Priest M."/>
            <person name="Roberts A."/>
            <person name="Saif S."/>
            <person name="Shea T."/>
            <person name="Sisk P."/>
            <person name="Sykes S."/>
            <person name="Wortman J."/>
            <person name="Nusbaum C."/>
            <person name="Birren B."/>
        </authorList>
    </citation>
    <scope>NUCLEOTIDE SEQUENCE [LARGE SCALE GENOMIC DNA]</scope>
    <source>
        <strain evidence="2 3">San Antonio 1</strain>
    </source>
</reference>
<sequence>MTPYRPLGGKEKELNLWDLEGVGEMLTSNLSRKRKIYRMNKMKGRKSKQNMASNGPSSNSKPKKESFPRHHFLKVLGHDRLLIILGLFSKQSGLKNEFMFSYFSLESRVKHRGSLRKSAHRERMILLDR</sequence>